<name>A0ABV6ANV4_9HYPH</name>
<proteinExistence type="predicted"/>
<evidence type="ECO:0000313" key="2">
    <source>
        <dbReference type="EMBL" id="MFB9952227.1"/>
    </source>
</evidence>
<gene>
    <name evidence="2" type="ORF">ACFFP0_25575</name>
</gene>
<feature type="transmembrane region" description="Helical" evidence="1">
    <location>
        <begin position="39"/>
        <end position="64"/>
    </location>
</feature>
<keyword evidence="1" id="KW-0812">Transmembrane</keyword>
<keyword evidence="1" id="KW-1133">Transmembrane helix</keyword>
<reference evidence="2 3" key="1">
    <citation type="submission" date="2024-09" db="EMBL/GenBank/DDBJ databases">
        <authorList>
            <person name="Sun Q."/>
            <person name="Mori K."/>
        </authorList>
    </citation>
    <scope>NUCLEOTIDE SEQUENCE [LARGE SCALE GENOMIC DNA]</scope>
    <source>
        <strain evidence="2 3">TBRC 4938</strain>
    </source>
</reference>
<sequence>MFKIALVGGFGGVAPSLVDKAQAFASGEIERWLVSAPNPLISVLCASVAVAVYFGIGAAIAVIYKEQELQKALLLGIGAPALIMAATQGDAQAPKPIEVGWGLIGSLVGTAYAQGVTNELPGQFELKVDSSWSKGECPTCGVTFLGRDGKVLSAQPLSPEEQTTAIAVPKEAATIVLSGANTNAASIDVKDLEVGAAPKSGPVTLGVDVNRSYWNDLTRSFGARSVKPYDFRVQIER</sequence>
<dbReference type="EMBL" id="JBHMAA010000032">
    <property type="protein sequence ID" value="MFB9952227.1"/>
    <property type="molecule type" value="Genomic_DNA"/>
</dbReference>
<dbReference type="RefSeq" id="WP_377265042.1">
    <property type="nucleotide sequence ID" value="NZ_JBHMAA010000032.1"/>
</dbReference>
<protein>
    <submittedName>
        <fullName evidence="2">Uncharacterized protein</fullName>
    </submittedName>
</protein>
<keyword evidence="1" id="KW-0472">Membrane</keyword>
<evidence type="ECO:0000256" key="1">
    <source>
        <dbReference type="SAM" id="Phobius"/>
    </source>
</evidence>
<organism evidence="2 3">
    <name type="scientific">Rhizobium puerariae</name>
    <dbReference type="NCBI Taxonomy" id="1585791"/>
    <lineage>
        <taxon>Bacteria</taxon>
        <taxon>Pseudomonadati</taxon>
        <taxon>Pseudomonadota</taxon>
        <taxon>Alphaproteobacteria</taxon>
        <taxon>Hyphomicrobiales</taxon>
        <taxon>Rhizobiaceae</taxon>
        <taxon>Rhizobium/Agrobacterium group</taxon>
        <taxon>Rhizobium</taxon>
    </lineage>
</organism>
<dbReference type="Proteomes" id="UP001589692">
    <property type="component" value="Unassembled WGS sequence"/>
</dbReference>
<keyword evidence="3" id="KW-1185">Reference proteome</keyword>
<evidence type="ECO:0000313" key="3">
    <source>
        <dbReference type="Proteomes" id="UP001589692"/>
    </source>
</evidence>
<accession>A0ABV6ANV4</accession>
<comment type="caution">
    <text evidence="2">The sequence shown here is derived from an EMBL/GenBank/DDBJ whole genome shotgun (WGS) entry which is preliminary data.</text>
</comment>